<gene>
    <name evidence="1" type="ORF">CPELLU_LOCUS12819</name>
</gene>
<accession>A0A9N9I4Z4</accession>
<dbReference type="GO" id="GO:0000398">
    <property type="term" value="P:mRNA splicing, via spliceosome"/>
    <property type="evidence" value="ECO:0007669"/>
    <property type="project" value="InterPro"/>
</dbReference>
<evidence type="ECO:0000313" key="1">
    <source>
        <dbReference type="EMBL" id="CAG8719643.1"/>
    </source>
</evidence>
<dbReference type="OrthoDB" id="674963at2759"/>
<comment type="caution">
    <text evidence="1">The sequence shown here is derived from an EMBL/GenBank/DDBJ whole genome shotgun (WGS) entry which is preliminary data.</text>
</comment>
<dbReference type="Proteomes" id="UP000789759">
    <property type="component" value="Unassembled WGS sequence"/>
</dbReference>
<sequence>MKALENRTLDSKREMDILDALDEIRTRNARNERVDADALVAKAIFNTVDGDKVKRVADDEPELSQLLSESAKSFVIPKFNSTSSADKNKVVENSTKRKNVGSELGIMIKKKKTNNNSLLVDYGSSDSEDS</sequence>
<dbReference type="Pfam" id="PF04502">
    <property type="entry name" value="Saf4_Yju2"/>
    <property type="match status" value="1"/>
</dbReference>
<protein>
    <submittedName>
        <fullName evidence="1">10402_t:CDS:1</fullName>
    </submittedName>
</protein>
<dbReference type="EMBL" id="CAJVQA010012807">
    <property type="protein sequence ID" value="CAG8719643.1"/>
    <property type="molecule type" value="Genomic_DNA"/>
</dbReference>
<proteinExistence type="predicted"/>
<dbReference type="InterPro" id="IPR007590">
    <property type="entry name" value="Saf4/Yju2"/>
</dbReference>
<reference evidence="1" key="1">
    <citation type="submission" date="2021-06" db="EMBL/GenBank/DDBJ databases">
        <authorList>
            <person name="Kallberg Y."/>
            <person name="Tangrot J."/>
            <person name="Rosling A."/>
        </authorList>
    </citation>
    <scope>NUCLEOTIDE SEQUENCE</scope>
    <source>
        <strain evidence="1">FL966</strain>
    </source>
</reference>
<name>A0A9N9I4Z4_9GLOM</name>
<keyword evidence="2" id="KW-1185">Reference proteome</keyword>
<evidence type="ECO:0000313" key="2">
    <source>
        <dbReference type="Proteomes" id="UP000789759"/>
    </source>
</evidence>
<organism evidence="1 2">
    <name type="scientific">Cetraspora pellucida</name>
    <dbReference type="NCBI Taxonomy" id="1433469"/>
    <lineage>
        <taxon>Eukaryota</taxon>
        <taxon>Fungi</taxon>
        <taxon>Fungi incertae sedis</taxon>
        <taxon>Mucoromycota</taxon>
        <taxon>Glomeromycotina</taxon>
        <taxon>Glomeromycetes</taxon>
        <taxon>Diversisporales</taxon>
        <taxon>Gigasporaceae</taxon>
        <taxon>Cetraspora</taxon>
    </lineage>
</organism>
<dbReference type="AlphaFoldDB" id="A0A9N9I4Z4"/>